<sequence length="80" mass="9264">MNKKTVEIEYAIPEWAICYLVNSDNSGLSEQEIEQLDRFWKYEQLISISVTSENAYFARVNDVDNIGCNVYDCNCLCEVI</sequence>
<organism evidence="2">
    <name type="scientific">marine sediment metagenome</name>
    <dbReference type="NCBI Taxonomy" id="412755"/>
    <lineage>
        <taxon>unclassified sequences</taxon>
        <taxon>metagenomes</taxon>
        <taxon>ecological metagenomes</taxon>
    </lineage>
</organism>
<dbReference type="AlphaFoldDB" id="X0VSR3"/>
<dbReference type="EMBL" id="BARS01038848">
    <property type="protein sequence ID" value="GAG14197.1"/>
    <property type="molecule type" value="Genomic_DNA"/>
</dbReference>
<gene>
    <name evidence="2" type="ORF">S01H1_59399</name>
</gene>
<evidence type="ECO:0000259" key="1">
    <source>
        <dbReference type="Pfam" id="PF21977"/>
    </source>
</evidence>
<name>X0VSR3_9ZZZZ</name>
<dbReference type="InterPro" id="IPR053839">
    <property type="entry name" value="DUF6926"/>
</dbReference>
<proteinExistence type="predicted"/>
<protein>
    <recommendedName>
        <fullName evidence="1">DUF6926 domain-containing protein</fullName>
    </recommendedName>
</protein>
<feature type="domain" description="DUF6926" evidence="1">
    <location>
        <begin position="10"/>
        <end position="76"/>
    </location>
</feature>
<reference evidence="2" key="1">
    <citation type="journal article" date="2014" name="Front. Microbiol.">
        <title>High frequency of phylogenetically diverse reductive dehalogenase-homologous genes in deep subseafloor sedimentary metagenomes.</title>
        <authorList>
            <person name="Kawai M."/>
            <person name="Futagami T."/>
            <person name="Toyoda A."/>
            <person name="Takaki Y."/>
            <person name="Nishi S."/>
            <person name="Hori S."/>
            <person name="Arai W."/>
            <person name="Tsubouchi T."/>
            <person name="Morono Y."/>
            <person name="Uchiyama I."/>
            <person name="Ito T."/>
            <person name="Fujiyama A."/>
            <person name="Inagaki F."/>
            <person name="Takami H."/>
        </authorList>
    </citation>
    <scope>NUCLEOTIDE SEQUENCE</scope>
    <source>
        <strain evidence="2">Expedition CK06-06</strain>
    </source>
</reference>
<accession>X0VSR3</accession>
<comment type="caution">
    <text evidence="2">The sequence shown here is derived from an EMBL/GenBank/DDBJ whole genome shotgun (WGS) entry which is preliminary data.</text>
</comment>
<evidence type="ECO:0000313" key="2">
    <source>
        <dbReference type="EMBL" id="GAG14197.1"/>
    </source>
</evidence>
<dbReference type="Pfam" id="PF21977">
    <property type="entry name" value="DUF6926"/>
    <property type="match status" value="1"/>
</dbReference>